<keyword evidence="9" id="KW-0735">Signal-anchor</keyword>
<feature type="transmembrane region" description="Helical" evidence="18">
    <location>
        <begin position="12"/>
        <end position="33"/>
    </location>
</feature>
<evidence type="ECO:0000256" key="4">
    <source>
        <dbReference type="ARBA" id="ARBA00006492"/>
    </source>
</evidence>
<evidence type="ECO:0000313" key="20">
    <source>
        <dbReference type="Proteomes" id="UP001230188"/>
    </source>
</evidence>
<dbReference type="InterPro" id="IPR052261">
    <property type="entry name" value="Glycosyltransferase_13"/>
</dbReference>
<evidence type="ECO:0000256" key="18">
    <source>
        <dbReference type="SAM" id="Phobius"/>
    </source>
</evidence>
<dbReference type="SUPFAM" id="SSF53448">
    <property type="entry name" value="Nucleotide-diphospho-sugar transferases"/>
    <property type="match status" value="1"/>
</dbReference>
<evidence type="ECO:0000256" key="6">
    <source>
        <dbReference type="ARBA" id="ARBA00022679"/>
    </source>
</evidence>
<dbReference type="Gene3D" id="3.10.180.20">
    <property type="entry name" value="N-Acetylglucosaminyltransferase I, Domain 2"/>
    <property type="match status" value="1"/>
</dbReference>
<keyword evidence="20" id="KW-1185">Reference proteome</keyword>
<evidence type="ECO:0000256" key="7">
    <source>
        <dbReference type="ARBA" id="ARBA00022692"/>
    </source>
</evidence>
<dbReference type="Gene3D" id="3.90.550.10">
    <property type="entry name" value="Spore Coat Polysaccharide Biosynthesis Protein SpsA, Chain A"/>
    <property type="match status" value="1"/>
</dbReference>
<keyword evidence="13" id="KW-0464">Manganese</keyword>
<evidence type="ECO:0000256" key="16">
    <source>
        <dbReference type="ARBA" id="ARBA00049421"/>
    </source>
</evidence>
<comment type="catalytic activity">
    <reaction evidence="16">
        <text>N(4)-(alpha-D-Man-(1-&gt;3)-[alpha-D-Man-(1-&gt;3)-[alpha-D-Man-(1-&gt;6)]-alpha-D-Man-(1-&gt;6)]-beta-D-Man-(1-&gt;4)-beta-D-GlcNAc-(1-&gt;4)-beta-D-GlcNAc)-L-asparaginyl-[protein] (N-glucan mannose isomer 5A1,2) + UDP-N-acetyl-alpha-D-glucosamine = N(4)-{beta-D-GlcNAc-(1-&gt;2)-alpha-D-Man-(1-&gt;3)-[alpha-D-Man-(1-&gt;3)-[alpha-D-Man-(1-&gt;6)]-alpha-D-Man-(1-&gt;6)]-beta-D-Man-(1-&gt;4)-beta-D-GlcNAc-(1-&gt;4)-beta-D-GlcNAc}-L-asparaginyl-[protein] + UDP + H(+)</text>
        <dbReference type="Rhea" id="RHEA:11456"/>
        <dbReference type="Rhea" id="RHEA-COMP:14367"/>
        <dbReference type="Rhea" id="RHEA-COMP:14368"/>
        <dbReference type="ChEBI" id="CHEBI:15378"/>
        <dbReference type="ChEBI" id="CHEBI:57705"/>
        <dbReference type="ChEBI" id="CHEBI:58223"/>
        <dbReference type="ChEBI" id="CHEBI:59087"/>
        <dbReference type="ChEBI" id="CHEBI:60625"/>
        <dbReference type="EC" id="2.4.1.101"/>
    </reaction>
</comment>
<evidence type="ECO:0000256" key="9">
    <source>
        <dbReference type="ARBA" id="ARBA00022968"/>
    </source>
</evidence>
<gene>
    <name evidence="19" type="ORF">CTAYLR_005357</name>
</gene>
<sequence length="624" mass="69811">MRRSRRRKGSGSVVLRLVAYCSVALLFGINVGLQRRTPGRPEVVVVVEELPEGRRRSLREAVVTLRGRVDSIKDRATADAAWSKISEASEWLRTEANVPPPSPTTAASPERTIRRRPPVMDASTVILVICHERAEMLRRCLGAIVRYHPCGGAPVLVSQDGLARNNDAVEREVRDAGARLEARCGNPLVVFARHGAQSREGTGYHKLARHFKFALGKAFEGPGVRRVLVLEEDLEVARDAFDYFAAVAPILDADKTLLAASAWNDNGQAGKVKAPDKVVRSDFFPGLGWMLTSDVWRELEPKWPEGYWDDWLREPAQRKGRHVLRPEICRTFHLATRGTSNNQYGAFLKKIQLYEGDPVDFVARRDELAKTLDLEAYDTRFGNDLRNARLLASPDDLASLSGPGAVRIEYVTVEDRPGASFPALARRLGIMDNVKAGVPRAAYRGVVQFWHGFRVDHQKIITSRTMAALDDGPAPDYETQGMALKLKELDEELKKYETQTYPCEAHLTWCCGGSHDLEDEPERAAKYPFTISAEAQRLGATHFDKAGVCTKAATHRVVILDREEKMSVGLARPMQPTLCLQCVQIAVIERIFREIIQAEKADQLEQDFAKQMEAEEKKNQKKSK</sequence>
<dbReference type="AlphaFoldDB" id="A0AAD7U8K2"/>
<dbReference type="Proteomes" id="UP001230188">
    <property type="component" value="Unassembled WGS sequence"/>
</dbReference>
<comment type="caution">
    <text evidence="19">The sequence shown here is derived from an EMBL/GenBank/DDBJ whole genome shotgun (WGS) entry which is preliminary data.</text>
</comment>
<comment type="subcellular location">
    <subcellularLocation>
        <location evidence="2">Golgi apparatus membrane</location>
        <topology evidence="2">Single-pass type II membrane protein</topology>
    </subcellularLocation>
</comment>
<dbReference type="EMBL" id="JAQMWT010000572">
    <property type="protein sequence ID" value="KAJ8599347.1"/>
    <property type="molecule type" value="Genomic_DNA"/>
</dbReference>
<dbReference type="GO" id="GO:0003827">
    <property type="term" value="F:alpha-1,3-mannosylglycoprotein 2-beta-N-acetylglucosaminyltransferase activity"/>
    <property type="evidence" value="ECO:0007669"/>
    <property type="project" value="UniProtKB-EC"/>
</dbReference>
<keyword evidence="6" id="KW-0808">Transferase</keyword>
<reference evidence="19" key="1">
    <citation type="submission" date="2023-01" db="EMBL/GenBank/DDBJ databases">
        <title>Metagenome sequencing of chrysophaentin producing Chrysophaeum taylorii.</title>
        <authorList>
            <person name="Davison J."/>
            <person name="Bewley C."/>
        </authorList>
    </citation>
    <scope>NUCLEOTIDE SEQUENCE</scope>
    <source>
        <strain evidence="19">NIES-1699</strain>
    </source>
</reference>
<organism evidence="19 20">
    <name type="scientific">Chrysophaeum taylorii</name>
    <dbReference type="NCBI Taxonomy" id="2483200"/>
    <lineage>
        <taxon>Eukaryota</taxon>
        <taxon>Sar</taxon>
        <taxon>Stramenopiles</taxon>
        <taxon>Ochrophyta</taxon>
        <taxon>Pelagophyceae</taxon>
        <taxon>Pelagomonadales</taxon>
        <taxon>Pelagomonadaceae</taxon>
        <taxon>Chrysophaeum</taxon>
    </lineage>
</organism>
<dbReference type="GO" id="GO:0046872">
    <property type="term" value="F:metal ion binding"/>
    <property type="evidence" value="ECO:0007669"/>
    <property type="project" value="UniProtKB-KW"/>
</dbReference>
<evidence type="ECO:0000256" key="10">
    <source>
        <dbReference type="ARBA" id="ARBA00022989"/>
    </source>
</evidence>
<dbReference type="EC" id="2.4.1.101" evidence="14"/>
<feature type="region of interest" description="Disordered" evidence="17">
    <location>
        <begin position="95"/>
        <end position="115"/>
    </location>
</feature>
<keyword evidence="8" id="KW-0479">Metal-binding</keyword>
<accession>A0AAD7U8K2</accession>
<proteinExistence type="inferred from homology"/>
<evidence type="ECO:0000256" key="1">
    <source>
        <dbReference type="ARBA" id="ARBA00001936"/>
    </source>
</evidence>
<dbReference type="InterPro" id="IPR004139">
    <property type="entry name" value="Glyco_trans_13"/>
</dbReference>
<evidence type="ECO:0000256" key="17">
    <source>
        <dbReference type="SAM" id="MobiDB-lite"/>
    </source>
</evidence>
<evidence type="ECO:0000256" key="5">
    <source>
        <dbReference type="ARBA" id="ARBA00022676"/>
    </source>
</evidence>
<evidence type="ECO:0000256" key="8">
    <source>
        <dbReference type="ARBA" id="ARBA00022723"/>
    </source>
</evidence>
<keyword evidence="12 18" id="KW-0472">Membrane</keyword>
<keyword evidence="11" id="KW-0333">Golgi apparatus</keyword>
<evidence type="ECO:0000256" key="11">
    <source>
        <dbReference type="ARBA" id="ARBA00023034"/>
    </source>
</evidence>
<name>A0AAD7U8K2_9STRA</name>
<keyword evidence="7 18" id="KW-0812">Transmembrane</keyword>
<dbReference type="InterPro" id="IPR029044">
    <property type="entry name" value="Nucleotide-diphossugar_trans"/>
</dbReference>
<keyword evidence="5" id="KW-0328">Glycosyltransferase</keyword>
<dbReference type="GO" id="GO:0000139">
    <property type="term" value="C:Golgi membrane"/>
    <property type="evidence" value="ECO:0007669"/>
    <property type="project" value="UniProtKB-SubCell"/>
</dbReference>
<keyword evidence="10 18" id="KW-1133">Transmembrane helix</keyword>
<protein>
    <recommendedName>
        <fullName evidence="14">alpha-1,3-mannosyl-glycoprotein 2-beta-N-acetylglucosaminyltransferase</fullName>
        <ecNumber evidence="14">2.4.1.101</ecNumber>
    </recommendedName>
    <alternativeName>
        <fullName evidence="15">N-glycosyl-oligosaccharide-glycoprotein N-acetylglucosaminyltransferase I</fullName>
    </alternativeName>
</protein>
<evidence type="ECO:0000256" key="14">
    <source>
        <dbReference type="ARBA" id="ARBA00038949"/>
    </source>
</evidence>
<comment type="cofactor">
    <cofactor evidence="1">
        <name>Mn(2+)</name>
        <dbReference type="ChEBI" id="CHEBI:29035"/>
    </cofactor>
</comment>
<evidence type="ECO:0000256" key="3">
    <source>
        <dbReference type="ARBA" id="ARBA00004922"/>
    </source>
</evidence>
<dbReference type="Pfam" id="PF03071">
    <property type="entry name" value="GNT-I"/>
    <property type="match status" value="1"/>
</dbReference>
<evidence type="ECO:0000256" key="13">
    <source>
        <dbReference type="ARBA" id="ARBA00023211"/>
    </source>
</evidence>
<comment type="similarity">
    <text evidence="4">Belongs to the glycosyltransferase 13 family.</text>
</comment>
<dbReference type="FunFam" id="3.90.550.10:FF:000252">
    <property type="entry name" value="Protein O-linked-mannose beta-1,2-N-acetylglucosaminyltransferase 1"/>
    <property type="match status" value="1"/>
</dbReference>
<evidence type="ECO:0000313" key="19">
    <source>
        <dbReference type="EMBL" id="KAJ8599347.1"/>
    </source>
</evidence>
<dbReference type="PANTHER" id="PTHR10468">
    <property type="entry name" value="PROTEIN O-LINKED-MANNOSE BETA-1,2-N-ACETYLGLUCOSAMINYLTRANSFERASE 1/ALPHA-1,3-MANNOSYL-GLYCOPROTEIN 2-BETA-N-ACETYLGLUCOSAMINYLTRANSFERASE"/>
    <property type="match status" value="1"/>
</dbReference>
<dbReference type="PANTHER" id="PTHR10468:SF0">
    <property type="entry name" value="ALPHA-1,3-MANNOSYL-GLYCOPROTEIN 2-BETA-N-ACETYLGLUCOSAMINYLTRANSFERASE"/>
    <property type="match status" value="1"/>
</dbReference>
<evidence type="ECO:0000256" key="2">
    <source>
        <dbReference type="ARBA" id="ARBA00004323"/>
    </source>
</evidence>
<evidence type="ECO:0000256" key="15">
    <source>
        <dbReference type="ARBA" id="ARBA00041712"/>
    </source>
</evidence>
<comment type="pathway">
    <text evidence="3">Protein modification; protein glycosylation.</text>
</comment>
<evidence type="ECO:0000256" key="12">
    <source>
        <dbReference type="ARBA" id="ARBA00023136"/>
    </source>
</evidence>